<keyword evidence="2" id="KW-1185">Reference proteome</keyword>
<sequence length="82" mass="9198">MPKRDIPIPIIPEDEMYTEDGFPSAKLLETHYRYMMQKYGPMEIVHRGPSIVDVLAECEIIDAEDEAKQDAASKNAGGSKSE</sequence>
<gene>
    <name evidence="1" type="ORF">ICHIAU1_09490</name>
</gene>
<accession>A0A7R6QX25</accession>
<evidence type="ECO:0000313" key="1">
    <source>
        <dbReference type="EMBL" id="BBU68666.1"/>
    </source>
</evidence>
<dbReference type="Proteomes" id="UP000463961">
    <property type="component" value="Chromosome"/>
</dbReference>
<evidence type="ECO:0000313" key="2">
    <source>
        <dbReference type="Proteomes" id="UP000463961"/>
    </source>
</evidence>
<name>A0A7R6QX25_9RHOO</name>
<dbReference type="EMBL" id="AP022345">
    <property type="protein sequence ID" value="BBU68666.1"/>
    <property type="molecule type" value="Genomic_DNA"/>
</dbReference>
<organism evidence="1 2">
    <name type="scientific">Fluviibacter phosphoraccumulans</name>
    <dbReference type="NCBI Taxonomy" id="1751046"/>
    <lineage>
        <taxon>Bacteria</taxon>
        <taxon>Pseudomonadati</taxon>
        <taxon>Pseudomonadota</taxon>
        <taxon>Betaproteobacteria</taxon>
        <taxon>Rhodocyclales</taxon>
        <taxon>Fluviibacteraceae</taxon>
        <taxon>Fluviibacter</taxon>
    </lineage>
</organism>
<protein>
    <submittedName>
        <fullName evidence="1">Uncharacterized protein</fullName>
    </submittedName>
</protein>
<dbReference type="AlphaFoldDB" id="A0A7R6QX25"/>
<reference evidence="2" key="1">
    <citation type="submission" date="2020-01" db="EMBL/GenBank/DDBJ databases">
        <title>Phosphoaccumulans saitamaens gen. nov., sp. nov., a polyphosphate accumulating bacterium isolated from surface river water.</title>
        <authorList>
            <person name="Watanabe K."/>
            <person name="Suda W."/>
        </authorList>
    </citation>
    <scope>NUCLEOTIDE SEQUENCE [LARGE SCALE GENOMIC DNA]</scope>
    <source>
        <strain evidence="2">ICHIAU1</strain>
    </source>
</reference>
<dbReference type="RefSeq" id="WP_162050560.1">
    <property type="nucleotide sequence ID" value="NZ_AP022345.1"/>
</dbReference>
<proteinExistence type="predicted"/>